<comment type="caution">
    <text evidence="7">The sequence shown here is derived from an EMBL/GenBank/DDBJ whole genome shotgun (WGS) entry which is preliminary data.</text>
</comment>
<evidence type="ECO:0000259" key="3">
    <source>
        <dbReference type="Pfam" id="PF21074"/>
    </source>
</evidence>
<reference evidence="7 8" key="1">
    <citation type="submission" date="2019-12" db="EMBL/GenBank/DDBJ databases">
        <title>the WGS of Blastococcus saxobsidens 67B17.</title>
        <authorList>
            <person name="Jiang Z."/>
        </authorList>
    </citation>
    <scope>NUCLEOTIDE SEQUENCE [LARGE SCALE GENOMIC DNA]</scope>
    <source>
        <strain evidence="7 8">67B17</strain>
    </source>
</reference>
<dbReference type="InterPro" id="IPR046346">
    <property type="entry name" value="Aminoacid_DH-like_N_sf"/>
</dbReference>
<dbReference type="InterPro" id="IPR048381">
    <property type="entry name" value="GDH_C"/>
</dbReference>
<dbReference type="Pfam" id="PF21077">
    <property type="entry name" value="GDH_ACT3"/>
    <property type="match status" value="1"/>
</dbReference>
<dbReference type="InterPro" id="IPR049059">
    <property type="entry name" value="NAD_Glu_DH_HM1"/>
</dbReference>
<evidence type="ECO:0000256" key="1">
    <source>
        <dbReference type="SAM" id="MobiDB-lite"/>
    </source>
</evidence>
<feature type="region of interest" description="Disordered" evidence="1">
    <location>
        <begin position="1"/>
        <end position="23"/>
    </location>
</feature>
<feature type="domain" description="NAD-specific glutamate dehydrogenase C-terminal" evidence="3">
    <location>
        <begin position="1308"/>
        <end position="1650"/>
    </location>
</feature>
<dbReference type="Pfam" id="PF21078">
    <property type="entry name" value="GDH_HM3"/>
    <property type="match status" value="1"/>
</dbReference>
<feature type="domain" description="NAD-glutamate dehydrogenase N-terminal ACT1" evidence="4">
    <location>
        <begin position="72"/>
        <end position="211"/>
    </location>
</feature>
<feature type="domain" description="NAD-glutamate dehydrogenase ACT3" evidence="6">
    <location>
        <begin position="588"/>
        <end position="657"/>
    </location>
</feature>
<proteinExistence type="predicted"/>
<dbReference type="GO" id="GO:0006538">
    <property type="term" value="P:L-glutamate catabolic process"/>
    <property type="evidence" value="ECO:0007669"/>
    <property type="project" value="InterPro"/>
</dbReference>
<dbReference type="Pfam" id="PF21074">
    <property type="entry name" value="GDH_C"/>
    <property type="match status" value="1"/>
</dbReference>
<dbReference type="GO" id="GO:0004352">
    <property type="term" value="F:glutamate dehydrogenase (NAD+) activity"/>
    <property type="evidence" value="ECO:0007669"/>
    <property type="project" value="InterPro"/>
</dbReference>
<dbReference type="Pfam" id="PF05088">
    <property type="entry name" value="Bac_GDH_CD"/>
    <property type="match status" value="1"/>
</dbReference>
<evidence type="ECO:0000259" key="5">
    <source>
        <dbReference type="Pfam" id="PF21076"/>
    </source>
</evidence>
<evidence type="ECO:0000313" key="7">
    <source>
        <dbReference type="EMBL" id="NEK87760.1"/>
    </source>
</evidence>
<sequence length="1667" mass="179370">MASDTGVAPEIPVRDRNSGSAGGSLTELAALEAARDEKRRVLDRAARVAAGGAGQDGVLPAGCRADDLPALMRRYYWSEPAEEVVGHDPAQLAALTLGHLAVAEVRPPGAATVDVQQGAGERARAVVRLVTDDMPYLVDSVTAEVVRQGFALEHIVHPVLVVRRDLRGRITEFCDSGDAASCGADAVAESWMAVVLDGPLDAEAAEDLVAGLRTVLDDVRAVDEDTARLRERVRELASRLDSMSPQAVGVPSDDPVEAAALLRWLADGNFVLLGAREVELPAGARPTARPVPGTGLGVLRSDADMSGKAVTPEAAQAPADHLLSVTKADTRSSVHRRAWLDLIAVTAPADATGARRQYRFVGLFPSSAYTSSVLDVPLVRRRAAEVIARSGVPADSHTGKELLDILETYPRDELMQVDADELLPVAMAVLHLQERRQTRLFLRQDPTGRFWSALVYLPRDRYTTEVRLAMQKLLLERLGGTGIEFTARSTESVLARLHFVVRLPVGRKGGAPRRVDVDVDALQDELAAAARSWADDLSDALAARFGADAEKVFARVADAFPAAYQEDFPAERAVEDLARLEGLETGGLALRLWTPAKAAPGERRLSVYRVGERLLLSQILPMLQNMGVDVVDERPYELDRIGAPPTWIYDFGIMIASAVPPADLPLLRSLPERFTDAVGAVWRGEAEDDGLGALVMLAGLNWRQVTVVRAYVQWLRQAGLPFSQAYVEQTLAAHPGVVARLVALFETRFSPGRVTGREARQADLVEALRRSIGEVASLDADRVLSSLLAAVTATQRTTYYAGGPLALKLDPAEVPDLPDPRPRHEVWVSSPRVMGVHLRFGKVARGGLRWSDRREDLRTEVLGLVKAQMVKNTVIVPTGAKGGFVVKNPPALTDPAQPASREAVLAEGQACYKLFIGALLALTDNLVDGQVVPPAKVVRHDGDDSYLVVAADKGTATFSDLANSVALERGFWLGDAFASGGSVGYDHKAMGITARGAWESVTRHFRELDLDVATQEFTVVGVGDMSGDVFGNGMLLSEHIRLVAAFDHRHVFVDPAPDAATSFAERRRLFDLPRSSWADYHPSLISEGGGVWPRTAKSVPVSGQMRAALGLPDGVTSLSPVELMRAILLAPVDLLFNGGIGTYVKAASESHLEVGDKANDAVRVDGGQLRVRVVGEGGNLGLTQRGRIEYALAGGRVNTDAIDNSAGVDTSDHEVNIKIALNRPVEEGRIDPEGRAALLGEMADDVAAAVLTDNHAQNATLAAETASARSLMDAHERFIRSLERSGRLLRAVEALPDDRALTERRRDGQALTSPELSVLLAYAKLQVSDAVLQSALPDDPAFEELLVDYFPAPLRERFPAAVTGHPLRREIIATALTNRAVNVAGVTGLFRLVEETGVPLPAVVRAHAVARAVFGIDHMWDAVRPLDNRVSAAVQVEVRTEATRLAERTTRWLLRQPDLTAENPPALAEVTARFAGSVAEVQAGLPVWLQGSEAAAYAARAGRLREAGLPGELAARVSAASLLPAALDLAVVTERTGAPVALAGQVMQLLAERLGLVALRDLVTALPRDRRWPSMARASLRDDLAMEQSSLTEDVLGLRSGDDETPAELVGRWEEGWDAAQRRAAGQLADITAGDRQELAELLVAVRTLRGLRKRRQARRIPRPGEK</sequence>
<dbReference type="RefSeq" id="WP_163207979.1">
    <property type="nucleotide sequence ID" value="NZ_JAAGWG010000041.1"/>
</dbReference>
<dbReference type="InterPro" id="IPR036291">
    <property type="entry name" value="NAD(P)-bd_dom_sf"/>
</dbReference>
<dbReference type="InterPro" id="IPR024727">
    <property type="entry name" value="NAD_Glu_DH_N_ACT1"/>
</dbReference>
<dbReference type="InterPro" id="IPR049064">
    <property type="entry name" value="NAD_Glu_DH_ACT3"/>
</dbReference>
<feature type="domain" description="NAD-glutamate dehydrogenase ACT2" evidence="5">
    <location>
        <begin position="439"/>
        <end position="533"/>
    </location>
</feature>
<dbReference type="InterPro" id="IPR049062">
    <property type="entry name" value="NAD_Glu_DH_ACT2"/>
</dbReference>
<dbReference type="Pfam" id="PF21076">
    <property type="entry name" value="GDH_ACT2"/>
    <property type="match status" value="1"/>
</dbReference>
<dbReference type="PIRSF" id="PIRSF036761">
    <property type="entry name" value="GDH_Mll4104"/>
    <property type="match status" value="1"/>
</dbReference>
<dbReference type="PANTHER" id="PTHR43403:SF1">
    <property type="entry name" value="NAD-SPECIFIC GLUTAMATE DEHYDROGENASE"/>
    <property type="match status" value="1"/>
</dbReference>
<protein>
    <submittedName>
        <fullName evidence="7">NAD-glutamate dehydrogenase</fullName>
    </submittedName>
</protein>
<dbReference type="SUPFAM" id="SSF51735">
    <property type="entry name" value="NAD(P)-binding Rossmann-fold domains"/>
    <property type="match status" value="1"/>
</dbReference>
<feature type="domain" description="NAD-glutamate dehydrogenase catalytic" evidence="2">
    <location>
        <begin position="769"/>
        <end position="1262"/>
    </location>
</feature>
<dbReference type="PANTHER" id="PTHR43403">
    <property type="entry name" value="NAD-SPECIFIC GLUTAMATE DEHYDROGENASE"/>
    <property type="match status" value="1"/>
</dbReference>
<name>A0A6L9W8G6_9ACTN</name>
<organism evidence="7 8">
    <name type="scientific">Blastococcus saxobsidens</name>
    <dbReference type="NCBI Taxonomy" id="138336"/>
    <lineage>
        <taxon>Bacteria</taxon>
        <taxon>Bacillati</taxon>
        <taxon>Actinomycetota</taxon>
        <taxon>Actinomycetes</taxon>
        <taxon>Geodermatophilales</taxon>
        <taxon>Geodermatophilaceae</taxon>
        <taxon>Blastococcus</taxon>
    </lineage>
</organism>
<dbReference type="Pfam" id="PF21075">
    <property type="entry name" value="GDH_ACT1"/>
    <property type="match status" value="1"/>
</dbReference>
<accession>A0A6L9W8G6</accession>
<evidence type="ECO:0000313" key="8">
    <source>
        <dbReference type="Proteomes" id="UP000479241"/>
    </source>
</evidence>
<evidence type="ECO:0000259" key="4">
    <source>
        <dbReference type="Pfam" id="PF21075"/>
    </source>
</evidence>
<evidence type="ECO:0000259" key="2">
    <source>
        <dbReference type="Pfam" id="PF05088"/>
    </source>
</evidence>
<dbReference type="Pfam" id="PF21079">
    <property type="entry name" value="GDH_HM2"/>
    <property type="match status" value="1"/>
</dbReference>
<dbReference type="InterPro" id="IPR049058">
    <property type="entry name" value="NAD_Glu_DH_HM2"/>
</dbReference>
<dbReference type="InterPro" id="IPR049056">
    <property type="entry name" value="NAD_Glu_DH_HM3"/>
</dbReference>
<dbReference type="GO" id="GO:0004069">
    <property type="term" value="F:L-aspartate:2-oxoglutarate aminotransferase activity"/>
    <property type="evidence" value="ECO:0007669"/>
    <property type="project" value="InterPro"/>
</dbReference>
<dbReference type="InterPro" id="IPR007780">
    <property type="entry name" value="NAD_Glu_DH_bac"/>
</dbReference>
<gene>
    <name evidence="7" type="ORF">GCU60_18635</name>
</gene>
<dbReference type="SUPFAM" id="SSF53223">
    <property type="entry name" value="Aminoacid dehydrogenase-like, N-terminal domain"/>
    <property type="match status" value="1"/>
</dbReference>
<dbReference type="Pfam" id="PF21073">
    <property type="entry name" value="GDH_HM1"/>
    <property type="match status" value="1"/>
</dbReference>
<evidence type="ECO:0000259" key="6">
    <source>
        <dbReference type="Pfam" id="PF21077"/>
    </source>
</evidence>
<dbReference type="InterPro" id="IPR028971">
    <property type="entry name" value="NAD-GDH_cat"/>
</dbReference>
<dbReference type="Proteomes" id="UP000479241">
    <property type="component" value="Unassembled WGS sequence"/>
</dbReference>
<dbReference type="EMBL" id="JAAGWG010000041">
    <property type="protein sequence ID" value="NEK87760.1"/>
    <property type="molecule type" value="Genomic_DNA"/>
</dbReference>